<evidence type="ECO:0000256" key="6">
    <source>
        <dbReference type="ARBA" id="ARBA00023136"/>
    </source>
</evidence>
<comment type="caution">
    <text evidence="12">The sequence shown here is derived from an EMBL/GenBank/DDBJ whole genome shotgun (WGS) entry which is preliminary data.</text>
</comment>
<dbReference type="PRINTS" id="PR00237">
    <property type="entry name" value="GPCRRHODOPSN"/>
</dbReference>
<feature type="transmembrane region" description="Helical" evidence="10">
    <location>
        <begin position="89"/>
        <end position="114"/>
    </location>
</feature>
<dbReference type="OrthoDB" id="5859976at2759"/>
<feature type="transmembrane region" description="Helical" evidence="10">
    <location>
        <begin position="218"/>
        <end position="243"/>
    </location>
</feature>
<keyword evidence="3 9" id="KW-0812">Transmembrane</keyword>
<dbReference type="PROSITE" id="PS50262">
    <property type="entry name" value="G_PROTEIN_RECEP_F1_2"/>
    <property type="match status" value="1"/>
</dbReference>
<keyword evidence="13" id="KW-1185">Reference proteome</keyword>
<keyword evidence="2" id="KW-1003">Cell membrane</keyword>
<comment type="subcellular location">
    <subcellularLocation>
        <location evidence="1">Cell membrane</location>
        <topology evidence="1">Multi-pass membrane protein</topology>
    </subcellularLocation>
</comment>
<dbReference type="SMART" id="SM01381">
    <property type="entry name" value="7TM_GPCR_Srsx"/>
    <property type="match status" value="1"/>
</dbReference>
<evidence type="ECO:0000313" key="12">
    <source>
        <dbReference type="EMBL" id="OAF65914.1"/>
    </source>
</evidence>
<evidence type="ECO:0000256" key="3">
    <source>
        <dbReference type="ARBA" id="ARBA00022692"/>
    </source>
</evidence>
<dbReference type="SUPFAM" id="SSF81321">
    <property type="entry name" value="Family A G protein-coupled receptor-like"/>
    <property type="match status" value="1"/>
</dbReference>
<name>A0A177AXJ1_9BILA</name>
<dbReference type="Pfam" id="PF00001">
    <property type="entry name" value="7tm_1"/>
    <property type="match status" value="1"/>
</dbReference>
<dbReference type="InterPro" id="IPR000276">
    <property type="entry name" value="GPCR_Rhodpsn"/>
</dbReference>
<dbReference type="PROSITE" id="PS00237">
    <property type="entry name" value="G_PROTEIN_RECEP_F1_1"/>
    <property type="match status" value="1"/>
</dbReference>
<dbReference type="PROSITE" id="PS51257">
    <property type="entry name" value="PROKAR_LIPOPROTEIN"/>
    <property type="match status" value="1"/>
</dbReference>
<protein>
    <submittedName>
        <fullName evidence="12">TaR-4</fullName>
    </submittedName>
</protein>
<keyword evidence="5 9" id="KW-0297">G-protein coupled receptor</keyword>
<organism evidence="12 13">
    <name type="scientific">Intoshia linei</name>
    <dbReference type="NCBI Taxonomy" id="1819745"/>
    <lineage>
        <taxon>Eukaryota</taxon>
        <taxon>Metazoa</taxon>
        <taxon>Spiralia</taxon>
        <taxon>Lophotrochozoa</taxon>
        <taxon>Mesozoa</taxon>
        <taxon>Orthonectida</taxon>
        <taxon>Rhopaluridae</taxon>
        <taxon>Intoshia</taxon>
    </lineage>
</organism>
<gene>
    <name evidence="12" type="ORF">A3Q56_06380</name>
</gene>
<evidence type="ECO:0000256" key="4">
    <source>
        <dbReference type="ARBA" id="ARBA00022989"/>
    </source>
</evidence>
<evidence type="ECO:0000256" key="9">
    <source>
        <dbReference type="RuleBase" id="RU000688"/>
    </source>
</evidence>
<evidence type="ECO:0000256" key="2">
    <source>
        <dbReference type="ARBA" id="ARBA00022475"/>
    </source>
</evidence>
<feature type="transmembrane region" description="Helical" evidence="10">
    <location>
        <begin position="126"/>
        <end position="147"/>
    </location>
</feature>
<dbReference type="PANTHER" id="PTHR24248:SF163">
    <property type="entry name" value="HISTAMINE H2 RECEPTOR-LIKE"/>
    <property type="match status" value="1"/>
</dbReference>
<evidence type="ECO:0000313" key="13">
    <source>
        <dbReference type="Proteomes" id="UP000078046"/>
    </source>
</evidence>
<dbReference type="InterPro" id="IPR017452">
    <property type="entry name" value="GPCR_Rhodpsn_7TM"/>
</dbReference>
<dbReference type="GO" id="GO:0005886">
    <property type="term" value="C:plasma membrane"/>
    <property type="evidence" value="ECO:0007669"/>
    <property type="project" value="UniProtKB-SubCell"/>
</dbReference>
<reference evidence="12 13" key="1">
    <citation type="submission" date="2016-04" db="EMBL/GenBank/DDBJ databases">
        <title>The genome of Intoshia linei affirms orthonectids as highly simplified spiralians.</title>
        <authorList>
            <person name="Mikhailov K.V."/>
            <person name="Slusarev G.S."/>
            <person name="Nikitin M.A."/>
            <person name="Logacheva M.D."/>
            <person name="Penin A."/>
            <person name="Aleoshin V."/>
            <person name="Panchin Y.V."/>
        </authorList>
    </citation>
    <scope>NUCLEOTIDE SEQUENCE [LARGE SCALE GENOMIC DNA]</scope>
    <source>
        <strain evidence="12">Intl2013</strain>
        <tissue evidence="12">Whole animal</tissue>
    </source>
</reference>
<dbReference type="GO" id="GO:0043410">
    <property type="term" value="P:positive regulation of MAPK cascade"/>
    <property type="evidence" value="ECO:0007669"/>
    <property type="project" value="TreeGrafter"/>
</dbReference>
<evidence type="ECO:0000256" key="1">
    <source>
        <dbReference type="ARBA" id="ARBA00004651"/>
    </source>
</evidence>
<feature type="transmembrane region" description="Helical" evidence="10">
    <location>
        <begin position="308"/>
        <end position="327"/>
    </location>
</feature>
<accession>A0A177AXJ1</accession>
<dbReference type="PANTHER" id="PTHR24248">
    <property type="entry name" value="ADRENERGIC RECEPTOR-RELATED G-PROTEIN COUPLED RECEPTOR"/>
    <property type="match status" value="1"/>
</dbReference>
<dbReference type="GO" id="GO:0004930">
    <property type="term" value="F:G protein-coupled receptor activity"/>
    <property type="evidence" value="ECO:0007669"/>
    <property type="project" value="UniProtKB-KW"/>
</dbReference>
<dbReference type="Proteomes" id="UP000078046">
    <property type="component" value="Unassembled WGS sequence"/>
</dbReference>
<comment type="similarity">
    <text evidence="9">Belongs to the G-protein coupled receptor 1 family.</text>
</comment>
<feature type="transmembrane region" description="Helical" evidence="10">
    <location>
        <begin position="52"/>
        <end position="77"/>
    </location>
</feature>
<evidence type="ECO:0000259" key="11">
    <source>
        <dbReference type="PROSITE" id="PS50262"/>
    </source>
</evidence>
<dbReference type="GO" id="GO:0071880">
    <property type="term" value="P:adenylate cyclase-activating adrenergic receptor signaling pathway"/>
    <property type="evidence" value="ECO:0007669"/>
    <property type="project" value="TreeGrafter"/>
</dbReference>
<keyword evidence="8 9" id="KW-0807">Transducer</keyword>
<evidence type="ECO:0000256" key="8">
    <source>
        <dbReference type="ARBA" id="ARBA00023224"/>
    </source>
</evidence>
<dbReference type="EMBL" id="LWCA01001100">
    <property type="protein sequence ID" value="OAF65914.1"/>
    <property type="molecule type" value="Genomic_DNA"/>
</dbReference>
<sequence length="386" mass="44451">MKELKIKSIVLIIIINITLTSCNSTSISQINISTPIPKTSDYPKFSTVRSIIVGFLLVLITILIILGNGLVCVTIIFEKHLQTPTNYFVFSLAMADASLGILVLPFSIISTLSVKPWFLGNVFCNIWISLDVMLCTTSILTLFAISLDRWFAVTRPFIYLRLINHKRVFLFCTGFWIISIMFAFVPIFAGWNTEDGFVQNTREIDISNNVCIFEKNKVFVLIVSILTYFIPLAVMFALTMKVFKVTREQTKKIKKLEKMITNVTKTREAESIELKPLQIKRSKKNILSLSLRNIFKKNKLSQSNEHKATITLGSVVIAFLICWIPYFTVFTMRPFVSFNINYHLEEFFLWLGYANSSLNPFLYGFYNSQFRAGFANVLIHRWRKRN</sequence>
<keyword evidence="6 10" id="KW-0472">Membrane</keyword>
<feature type="transmembrane region" description="Helical" evidence="10">
    <location>
        <begin position="9"/>
        <end position="32"/>
    </location>
</feature>
<proteinExistence type="inferred from homology"/>
<keyword evidence="4 10" id="KW-1133">Transmembrane helix</keyword>
<evidence type="ECO:0000256" key="10">
    <source>
        <dbReference type="SAM" id="Phobius"/>
    </source>
</evidence>
<feature type="transmembrane region" description="Helical" evidence="10">
    <location>
        <begin position="347"/>
        <end position="366"/>
    </location>
</feature>
<feature type="domain" description="G-protein coupled receptors family 1 profile" evidence="11">
    <location>
        <begin position="67"/>
        <end position="363"/>
    </location>
</feature>
<dbReference type="AlphaFoldDB" id="A0A177AXJ1"/>
<evidence type="ECO:0000256" key="5">
    <source>
        <dbReference type="ARBA" id="ARBA00023040"/>
    </source>
</evidence>
<feature type="transmembrane region" description="Helical" evidence="10">
    <location>
        <begin position="168"/>
        <end position="191"/>
    </location>
</feature>
<keyword evidence="7 9" id="KW-0675">Receptor</keyword>
<dbReference type="Gene3D" id="1.20.1070.10">
    <property type="entry name" value="Rhodopsin 7-helix transmembrane proteins"/>
    <property type="match status" value="1"/>
</dbReference>
<evidence type="ECO:0000256" key="7">
    <source>
        <dbReference type="ARBA" id="ARBA00023170"/>
    </source>
</evidence>